<keyword evidence="7" id="KW-1185">Reference proteome</keyword>
<dbReference type="InterPro" id="IPR006180">
    <property type="entry name" value="3-OHacyl-CoA_DH_CS"/>
</dbReference>
<dbReference type="Proteomes" id="UP000602284">
    <property type="component" value="Unassembled WGS sequence"/>
</dbReference>
<protein>
    <submittedName>
        <fullName evidence="6">NAD(P)-binding domain-containing protein</fullName>
    </submittedName>
</protein>
<name>A0ABS1JEA9_9BACL</name>
<dbReference type="InterPro" id="IPR022694">
    <property type="entry name" value="3-OHacyl-CoA_DH"/>
</dbReference>
<accession>A0ABS1JEA9</accession>
<dbReference type="EMBL" id="JAEQNB010000006">
    <property type="protein sequence ID" value="MBL0388589.1"/>
    <property type="molecule type" value="Genomic_DNA"/>
</dbReference>
<evidence type="ECO:0000256" key="2">
    <source>
        <dbReference type="ARBA" id="ARBA00009463"/>
    </source>
</evidence>
<organism evidence="6 7">
    <name type="scientific">Tumebacillus amylolyticus</name>
    <dbReference type="NCBI Taxonomy" id="2801339"/>
    <lineage>
        <taxon>Bacteria</taxon>
        <taxon>Bacillati</taxon>
        <taxon>Bacillota</taxon>
        <taxon>Bacilli</taxon>
        <taxon>Bacillales</taxon>
        <taxon>Alicyclobacillaceae</taxon>
        <taxon>Tumebacillus</taxon>
    </lineage>
</organism>
<dbReference type="PANTHER" id="PTHR48075">
    <property type="entry name" value="3-HYDROXYACYL-COA DEHYDROGENASE FAMILY PROTEIN"/>
    <property type="match status" value="1"/>
</dbReference>
<reference evidence="6 7" key="1">
    <citation type="submission" date="2021-01" db="EMBL/GenBank/DDBJ databases">
        <title>Tumebacillus sp. strain ITR2 16S ribosomal RNA gene Genome sequencing and assembly.</title>
        <authorList>
            <person name="Kang M."/>
        </authorList>
    </citation>
    <scope>NUCLEOTIDE SEQUENCE [LARGE SCALE GENOMIC DNA]</scope>
    <source>
        <strain evidence="6 7">ITR2</strain>
    </source>
</reference>
<dbReference type="Pfam" id="PF00725">
    <property type="entry name" value="3HCDH"/>
    <property type="match status" value="1"/>
</dbReference>
<dbReference type="InterPro" id="IPR013328">
    <property type="entry name" value="6PGD_dom2"/>
</dbReference>
<feature type="domain" description="3-hydroxyacyl-CoA dehydrogenase NAD binding" evidence="5">
    <location>
        <begin position="5"/>
        <end position="181"/>
    </location>
</feature>
<evidence type="ECO:0000259" key="5">
    <source>
        <dbReference type="Pfam" id="PF02737"/>
    </source>
</evidence>
<comment type="caution">
    <text evidence="6">The sequence shown here is derived from an EMBL/GenBank/DDBJ whole genome shotgun (WGS) entry which is preliminary data.</text>
</comment>
<dbReference type="SUPFAM" id="SSF48179">
    <property type="entry name" value="6-phosphogluconate dehydrogenase C-terminal domain-like"/>
    <property type="match status" value="1"/>
</dbReference>
<dbReference type="PANTHER" id="PTHR48075:SF5">
    <property type="entry name" value="3-HYDROXYBUTYRYL-COA DEHYDROGENASE"/>
    <property type="match status" value="1"/>
</dbReference>
<dbReference type="SUPFAM" id="SSF51735">
    <property type="entry name" value="NAD(P)-binding Rossmann-fold domains"/>
    <property type="match status" value="1"/>
</dbReference>
<evidence type="ECO:0000313" key="7">
    <source>
        <dbReference type="Proteomes" id="UP000602284"/>
    </source>
</evidence>
<dbReference type="Pfam" id="PF02737">
    <property type="entry name" value="3HCDH_N"/>
    <property type="match status" value="1"/>
</dbReference>
<dbReference type="PROSITE" id="PS00067">
    <property type="entry name" value="3HCDH"/>
    <property type="match status" value="1"/>
</dbReference>
<evidence type="ECO:0000256" key="1">
    <source>
        <dbReference type="ARBA" id="ARBA00005086"/>
    </source>
</evidence>
<dbReference type="InterPro" id="IPR006176">
    <property type="entry name" value="3-OHacyl-CoA_DH_NAD-bd"/>
</dbReference>
<evidence type="ECO:0000256" key="3">
    <source>
        <dbReference type="ARBA" id="ARBA00023002"/>
    </source>
</evidence>
<sequence length="289" mass="32104">MKIQKIGIVGAGTMGQGLAAAMAGKGVEVILLDRTEQDLEHAKLGLELSLDHRLAKWGITEAEKKSILSRIVLGTNVSLLRDCEVVIESIWENLEDKIELLLAIEKEVGPEALLATNTSTLSITELAAQTAHPERVIGLHFHFPVDRRELVEVVRGLKTSERTVESAYRFLEALDKKAVQVFESPGFITTRLMLPLINEAVLIYAEGVATAEDIDKAMKHGFGFHIGPLELADRFGLDTVVDMLEAMFHETTDPRYRPAAYLRKLVRGGLLGTKVRKGFFQYDEWGERA</sequence>
<dbReference type="RefSeq" id="WP_201637550.1">
    <property type="nucleotide sequence ID" value="NZ_JAEQNB010000006.1"/>
</dbReference>
<dbReference type="InterPro" id="IPR036291">
    <property type="entry name" value="NAD(P)-bd_dom_sf"/>
</dbReference>
<comment type="similarity">
    <text evidence="2">Belongs to the 3-hydroxyacyl-CoA dehydrogenase family.</text>
</comment>
<dbReference type="InterPro" id="IPR006108">
    <property type="entry name" value="3HC_DH_C"/>
</dbReference>
<dbReference type="Gene3D" id="3.40.50.720">
    <property type="entry name" value="NAD(P)-binding Rossmann-like Domain"/>
    <property type="match status" value="1"/>
</dbReference>
<dbReference type="Gene3D" id="1.10.1040.10">
    <property type="entry name" value="N-(1-d-carboxylethyl)-l-norvaline Dehydrogenase, domain 2"/>
    <property type="match status" value="1"/>
</dbReference>
<comment type="pathway">
    <text evidence="1">Lipid metabolism; butanoate metabolism.</text>
</comment>
<proteinExistence type="inferred from homology"/>
<gene>
    <name evidence="6" type="ORF">JJB07_18450</name>
</gene>
<evidence type="ECO:0000259" key="4">
    <source>
        <dbReference type="Pfam" id="PF00725"/>
    </source>
</evidence>
<keyword evidence="3" id="KW-0560">Oxidoreductase</keyword>
<feature type="domain" description="3-hydroxyacyl-CoA dehydrogenase C-terminal" evidence="4">
    <location>
        <begin position="186"/>
        <end position="282"/>
    </location>
</feature>
<dbReference type="InterPro" id="IPR008927">
    <property type="entry name" value="6-PGluconate_DH-like_C_sf"/>
</dbReference>
<dbReference type="PIRSF" id="PIRSF000105">
    <property type="entry name" value="HCDH"/>
    <property type="match status" value="1"/>
</dbReference>
<evidence type="ECO:0000313" key="6">
    <source>
        <dbReference type="EMBL" id="MBL0388589.1"/>
    </source>
</evidence>